<organism evidence="1 2">
    <name type="scientific">Gimesia aquarii</name>
    <dbReference type="NCBI Taxonomy" id="2527964"/>
    <lineage>
        <taxon>Bacteria</taxon>
        <taxon>Pseudomonadati</taxon>
        <taxon>Planctomycetota</taxon>
        <taxon>Planctomycetia</taxon>
        <taxon>Planctomycetales</taxon>
        <taxon>Planctomycetaceae</taxon>
        <taxon>Gimesia</taxon>
    </lineage>
</organism>
<proteinExistence type="predicted"/>
<dbReference type="AlphaFoldDB" id="A0A517WUR1"/>
<dbReference type="EMBL" id="CP037422">
    <property type="protein sequence ID" value="QDU08999.1"/>
    <property type="molecule type" value="Genomic_DNA"/>
</dbReference>
<dbReference type="RefSeq" id="WP_145174547.1">
    <property type="nucleotide sequence ID" value="NZ_CP037422.1"/>
</dbReference>
<sequence length="346" mass="39480">MYGHSLKHISFQNLLGVHLRLISVPLMLLAVVLMQSTLAAEDKTINPATKAEIKRLQSLWKSWDKSVTSLELKGFRCYESFSQDQNWFSYTDFEKRIYDHIIPLIESDKITQKKLQATLDASPSLKGYWRPFTFTISKDATRLDDTIGGKTFSVVRIDDQEFSYFETSRQANVYGTFTGLKSLRVSEYLYRPYHTFQNDQWDLSCSDDKTCQLKLNTMLIEYDKQSGMIKHFQVRSRKNKLIRKRIQTNEIVSKTGVPIPRLIAVANSSRGSSSISSINLTILSQIKVNPEISPERFHLAVPAGVNVVKFKSGTANHIPTSQGGARPRMRRTPAPISDLRNFATQF</sequence>
<dbReference type="Proteomes" id="UP000318384">
    <property type="component" value="Chromosome"/>
</dbReference>
<name>A0A517WUR1_9PLAN</name>
<evidence type="ECO:0000313" key="2">
    <source>
        <dbReference type="Proteomes" id="UP000318384"/>
    </source>
</evidence>
<evidence type="ECO:0000313" key="1">
    <source>
        <dbReference type="EMBL" id="QDU08999.1"/>
    </source>
</evidence>
<reference evidence="1 2" key="1">
    <citation type="submission" date="2019-03" db="EMBL/GenBank/DDBJ databases">
        <title>Deep-cultivation of Planctomycetes and their phenomic and genomic characterization uncovers novel biology.</title>
        <authorList>
            <person name="Wiegand S."/>
            <person name="Jogler M."/>
            <person name="Boedeker C."/>
            <person name="Pinto D."/>
            <person name="Vollmers J."/>
            <person name="Rivas-Marin E."/>
            <person name="Kohn T."/>
            <person name="Peeters S.H."/>
            <person name="Heuer A."/>
            <person name="Rast P."/>
            <person name="Oberbeckmann S."/>
            <person name="Bunk B."/>
            <person name="Jeske O."/>
            <person name="Meyerdierks A."/>
            <person name="Storesund J.E."/>
            <person name="Kallscheuer N."/>
            <person name="Luecker S."/>
            <person name="Lage O.M."/>
            <person name="Pohl T."/>
            <person name="Merkel B.J."/>
            <person name="Hornburger P."/>
            <person name="Mueller R.-W."/>
            <person name="Bruemmer F."/>
            <person name="Labrenz M."/>
            <person name="Spormann A.M."/>
            <person name="Op den Camp H."/>
            <person name="Overmann J."/>
            <person name="Amann R."/>
            <person name="Jetten M.S.M."/>
            <person name="Mascher T."/>
            <person name="Medema M.H."/>
            <person name="Devos D.P."/>
            <person name="Kaster A.-K."/>
            <person name="Ovreas L."/>
            <person name="Rohde M."/>
            <person name="Galperin M.Y."/>
            <person name="Jogler C."/>
        </authorList>
    </citation>
    <scope>NUCLEOTIDE SEQUENCE [LARGE SCALE GENOMIC DNA]</scope>
    <source>
        <strain evidence="1 2">V202</strain>
    </source>
</reference>
<keyword evidence="2" id="KW-1185">Reference proteome</keyword>
<gene>
    <name evidence="1" type="ORF">V202x_23690</name>
</gene>
<accession>A0A517WUR1</accession>
<protein>
    <submittedName>
        <fullName evidence="1">Uncharacterized protein</fullName>
    </submittedName>
</protein>